<evidence type="ECO:0000256" key="1">
    <source>
        <dbReference type="ARBA" id="ARBA00000971"/>
    </source>
</evidence>
<evidence type="ECO:0000313" key="6">
    <source>
        <dbReference type="EMBL" id="KAL0927758.1"/>
    </source>
</evidence>
<evidence type="ECO:0000256" key="5">
    <source>
        <dbReference type="PROSITE-ProRule" id="PRU00339"/>
    </source>
</evidence>
<dbReference type="EC" id="5.2.1.8" evidence="2"/>
<dbReference type="SUPFAM" id="SSF48452">
    <property type="entry name" value="TPR-like"/>
    <property type="match status" value="1"/>
</dbReference>
<dbReference type="PANTHER" id="PTHR46512:SF9">
    <property type="entry name" value="PEPTIDYLPROLYL ISOMERASE"/>
    <property type="match status" value="1"/>
</dbReference>
<keyword evidence="3" id="KW-0697">Rotamase</keyword>
<accession>A0ABD0VT56</accession>
<keyword evidence="4" id="KW-0413">Isomerase</keyword>
<name>A0ABD0VT56_DENTH</name>
<gene>
    <name evidence="6" type="ORF">M5K25_001966</name>
</gene>
<dbReference type="PROSITE" id="PS50005">
    <property type="entry name" value="TPR"/>
    <property type="match status" value="1"/>
</dbReference>
<evidence type="ECO:0000256" key="3">
    <source>
        <dbReference type="ARBA" id="ARBA00023110"/>
    </source>
</evidence>
<dbReference type="EMBL" id="JANQDX010000002">
    <property type="protein sequence ID" value="KAL0927758.1"/>
    <property type="molecule type" value="Genomic_DNA"/>
</dbReference>
<dbReference type="InterPro" id="IPR019734">
    <property type="entry name" value="TPR_rpt"/>
</dbReference>
<comment type="catalytic activity">
    <reaction evidence="1">
        <text>[protein]-peptidylproline (omega=180) = [protein]-peptidylproline (omega=0)</text>
        <dbReference type="Rhea" id="RHEA:16237"/>
        <dbReference type="Rhea" id="RHEA-COMP:10747"/>
        <dbReference type="Rhea" id="RHEA-COMP:10748"/>
        <dbReference type="ChEBI" id="CHEBI:83833"/>
        <dbReference type="ChEBI" id="CHEBI:83834"/>
        <dbReference type="EC" id="5.2.1.8"/>
    </reaction>
</comment>
<reference evidence="6 7" key="1">
    <citation type="journal article" date="2024" name="Plant Biotechnol. J.">
        <title>Dendrobium thyrsiflorum genome and its molecular insights into genes involved in important horticultural traits.</title>
        <authorList>
            <person name="Chen B."/>
            <person name="Wang J.Y."/>
            <person name="Zheng P.J."/>
            <person name="Li K.L."/>
            <person name="Liang Y.M."/>
            <person name="Chen X.F."/>
            <person name="Zhang C."/>
            <person name="Zhao X."/>
            <person name="He X."/>
            <person name="Zhang G.Q."/>
            <person name="Liu Z.J."/>
            <person name="Xu Q."/>
        </authorList>
    </citation>
    <scope>NUCLEOTIDE SEQUENCE [LARGE SCALE GENOMIC DNA]</scope>
    <source>
        <strain evidence="6">GZMU011</strain>
    </source>
</reference>
<evidence type="ECO:0000313" key="7">
    <source>
        <dbReference type="Proteomes" id="UP001552299"/>
    </source>
</evidence>
<keyword evidence="5" id="KW-0802">TPR repeat</keyword>
<dbReference type="GO" id="GO:0003755">
    <property type="term" value="F:peptidyl-prolyl cis-trans isomerase activity"/>
    <property type="evidence" value="ECO:0007669"/>
    <property type="project" value="UniProtKB-EC"/>
</dbReference>
<evidence type="ECO:0000256" key="2">
    <source>
        <dbReference type="ARBA" id="ARBA00013194"/>
    </source>
</evidence>
<comment type="caution">
    <text evidence="6">The sequence shown here is derived from an EMBL/GenBank/DDBJ whole genome shotgun (WGS) entry which is preliminary data.</text>
</comment>
<dbReference type="Proteomes" id="UP001552299">
    <property type="component" value="Unassembled WGS sequence"/>
</dbReference>
<organism evidence="6 7">
    <name type="scientific">Dendrobium thyrsiflorum</name>
    <name type="common">Pinecone-like raceme dendrobium</name>
    <name type="synonym">Orchid</name>
    <dbReference type="NCBI Taxonomy" id="117978"/>
    <lineage>
        <taxon>Eukaryota</taxon>
        <taxon>Viridiplantae</taxon>
        <taxon>Streptophyta</taxon>
        <taxon>Embryophyta</taxon>
        <taxon>Tracheophyta</taxon>
        <taxon>Spermatophyta</taxon>
        <taxon>Magnoliopsida</taxon>
        <taxon>Liliopsida</taxon>
        <taxon>Asparagales</taxon>
        <taxon>Orchidaceae</taxon>
        <taxon>Epidendroideae</taxon>
        <taxon>Malaxideae</taxon>
        <taxon>Dendrobiinae</taxon>
        <taxon>Dendrobium</taxon>
    </lineage>
</organism>
<dbReference type="SMART" id="SM00028">
    <property type="entry name" value="TPR"/>
    <property type="match status" value="1"/>
</dbReference>
<protein>
    <recommendedName>
        <fullName evidence="2">peptidylprolyl isomerase</fullName>
        <ecNumber evidence="2">5.2.1.8</ecNumber>
    </recommendedName>
</protein>
<keyword evidence="7" id="KW-1185">Reference proteome</keyword>
<dbReference type="InterPro" id="IPR011990">
    <property type="entry name" value="TPR-like_helical_dom_sf"/>
</dbReference>
<sequence length="94" mass="10801">MKARSYYIGKYAKASKRYEKGAKLIEYDNSFIEEEKKQSKALKLCTKVLEAENKNGKALCRRAQAYIQTADLDLAELVIKKALEIDPDNRDIKL</sequence>
<dbReference type="InterPro" id="IPR050754">
    <property type="entry name" value="FKBP4/5/8-like"/>
</dbReference>
<dbReference type="Pfam" id="PF14559">
    <property type="entry name" value="TPR_19"/>
    <property type="match status" value="1"/>
</dbReference>
<evidence type="ECO:0000256" key="4">
    <source>
        <dbReference type="ARBA" id="ARBA00023235"/>
    </source>
</evidence>
<dbReference type="AlphaFoldDB" id="A0ABD0VT56"/>
<dbReference type="Gene3D" id="1.25.40.10">
    <property type="entry name" value="Tetratricopeptide repeat domain"/>
    <property type="match status" value="1"/>
</dbReference>
<feature type="repeat" description="TPR" evidence="5">
    <location>
        <begin position="56"/>
        <end position="89"/>
    </location>
</feature>
<dbReference type="PANTHER" id="PTHR46512">
    <property type="entry name" value="PEPTIDYLPROLYL ISOMERASE"/>
    <property type="match status" value="1"/>
</dbReference>
<proteinExistence type="predicted"/>